<gene>
    <name evidence="1" type="ORF">Bca52824_040428</name>
</gene>
<reference evidence="1 2" key="1">
    <citation type="submission" date="2020-02" db="EMBL/GenBank/DDBJ databases">
        <authorList>
            <person name="Ma Q."/>
            <person name="Huang Y."/>
            <person name="Song X."/>
            <person name="Pei D."/>
        </authorList>
    </citation>
    <scope>NUCLEOTIDE SEQUENCE [LARGE SCALE GENOMIC DNA]</scope>
    <source>
        <strain evidence="1">Sxm20200214</strain>
        <tissue evidence="1">Leaf</tissue>
    </source>
</reference>
<evidence type="ECO:0000313" key="1">
    <source>
        <dbReference type="EMBL" id="KAG2293759.1"/>
    </source>
</evidence>
<dbReference type="GO" id="GO:0016567">
    <property type="term" value="P:protein ubiquitination"/>
    <property type="evidence" value="ECO:0007669"/>
    <property type="project" value="TreeGrafter"/>
</dbReference>
<comment type="caution">
    <text evidence="1">The sequence shown here is derived from an EMBL/GenBank/DDBJ whole genome shotgun (WGS) entry which is preliminary data.</text>
</comment>
<dbReference type="PANTHER" id="PTHR45751:SF30">
    <property type="entry name" value="E3 UBIQUITIN-PROTEIN LIGASE RGLG5"/>
    <property type="match status" value="1"/>
</dbReference>
<dbReference type="Proteomes" id="UP000886595">
    <property type="component" value="Unassembled WGS sequence"/>
</dbReference>
<dbReference type="InterPro" id="IPR052079">
    <property type="entry name" value="E3_ligase/Copine_domain"/>
</dbReference>
<dbReference type="GO" id="GO:0004842">
    <property type="term" value="F:ubiquitin-protein transferase activity"/>
    <property type="evidence" value="ECO:0007669"/>
    <property type="project" value="TreeGrafter"/>
</dbReference>
<dbReference type="EMBL" id="JAAMPC010000009">
    <property type="protein sequence ID" value="KAG2293759.1"/>
    <property type="molecule type" value="Genomic_DNA"/>
</dbReference>
<dbReference type="AlphaFoldDB" id="A0A8X7UWX0"/>
<accession>A0A8X7UWX0</accession>
<sequence length="64" mass="6903">MGDDSGSGNHYFCKVQKNLGRKYSRVSDNNRSIDEVASALSHAGLESSNLIVGIDVTKSNDWTG</sequence>
<organism evidence="1 2">
    <name type="scientific">Brassica carinata</name>
    <name type="common">Ethiopian mustard</name>
    <name type="synonym">Abyssinian cabbage</name>
    <dbReference type="NCBI Taxonomy" id="52824"/>
    <lineage>
        <taxon>Eukaryota</taxon>
        <taxon>Viridiplantae</taxon>
        <taxon>Streptophyta</taxon>
        <taxon>Embryophyta</taxon>
        <taxon>Tracheophyta</taxon>
        <taxon>Spermatophyta</taxon>
        <taxon>Magnoliopsida</taxon>
        <taxon>eudicotyledons</taxon>
        <taxon>Gunneridae</taxon>
        <taxon>Pentapetalae</taxon>
        <taxon>rosids</taxon>
        <taxon>malvids</taxon>
        <taxon>Brassicales</taxon>
        <taxon>Brassicaceae</taxon>
        <taxon>Brassiceae</taxon>
        <taxon>Brassica</taxon>
    </lineage>
</organism>
<dbReference type="OrthoDB" id="5855668at2759"/>
<name>A0A8X7UWX0_BRACI</name>
<evidence type="ECO:0000313" key="2">
    <source>
        <dbReference type="Proteomes" id="UP000886595"/>
    </source>
</evidence>
<protein>
    <submittedName>
        <fullName evidence="1">Uncharacterized protein</fullName>
    </submittedName>
</protein>
<dbReference type="GO" id="GO:0005634">
    <property type="term" value="C:nucleus"/>
    <property type="evidence" value="ECO:0007669"/>
    <property type="project" value="TreeGrafter"/>
</dbReference>
<keyword evidence="2" id="KW-1185">Reference proteome</keyword>
<proteinExistence type="predicted"/>
<dbReference type="PANTHER" id="PTHR45751">
    <property type="entry name" value="COPINE FAMILY PROTEIN 1"/>
    <property type="match status" value="1"/>
</dbReference>